<evidence type="ECO:0000259" key="8">
    <source>
        <dbReference type="PROSITE" id="PS50166"/>
    </source>
</evidence>
<dbReference type="Pfam" id="PF08506">
    <property type="entry name" value="Cse1"/>
    <property type="match status" value="1"/>
</dbReference>
<keyword evidence="6" id="KW-0653">Protein transport</keyword>
<evidence type="ECO:0000256" key="4">
    <source>
        <dbReference type="ARBA" id="ARBA00022448"/>
    </source>
</evidence>
<dbReference type="InterPro" id="IPR005043">
    <property type="entry name" value="XPO2_C"/>
</dbReference>
<feature type="domain" description="Importin N-terminal" evidence="8">
    <location>
        <begin position="29"/>
        <end position="109"/>
    </location>
</feature>
<dbReference type="SUPFAM" id="SSF48371">
    <property type="entry name" value="ARM repeat"/>
    <property type="match status" value="1"/>
</dbReference>
<keyword evidence="7" id="KW-0539">Nucleus</keyword>
<dbReference type="GO" id="GO:0005049">
    <property type="term" value="F:nuclear export signal receptor activity"/>
    <property type="evidence" value="ECO:0007669"/>
    <property type="project" value="TreeGrafter"/>
</dbReference>
<dbReference type="InterPro" id="IPR001494">
    <property type="entry name" value="Importin-beta_N"/>
</dbReference>
<evidence type="ECO:0000256" key="7">
    <source>
        <dbReference type="ARBA" id="ARBA00023242"/>
    </source>
</evidence>
<dbReference type="InterPro" id="IPR011989">
    <property type="entry name" value="ARM-like"/>
</dbReference>
<dbReference type="Pfam" id="PF03810">
    <property type="entry name" value="IBN_N"/>
    <property type="match status" value="1"/>
</dbReference>
<evidence type="ECO:0000256" key="6">
    <source>
        <dbReference type="ARBA" id="ARBA00022927"/>
    </source>
</evidence>
<evidence type="ECO:0000313" key="9">
    <source>
        <dbReference type="EMBL" id="SPO23873.1"/>
    </source>
</evidence>
<protein>
    <submittedName>
        <fullName evidence="9">Probable CSE1 - Nuclear envelope protein that mediates the nuclear export of importin alpha</fullName>
    </submittedName>
</protein>
<keyword evidence="5" id="KW-0963">Cytoplasm</keyword>
<evidence type="ECO:0000256" key="2">
    <source>
        <dbReference type="ARBA" id="ARBA00004496"/>
    </source>
</evidence>
<dbReference type="EMBL" id="OOIN01000006">
    <property type="protein sequence ID" value="SPO23873.1"/>
    <property type="molecule type" value="Genomic_DNA"/>
</dbReference>
<keyword evidence="4" id="KW-0813">Transport</keyword>
<comment type="similarity">
    <text evidence="3">Belongs to the XPO2/CSE1 family.</text>
</comment>
<dbReference type="GO" id="GO:0031267">
    <property type="term" value="F:small GTPase binding"/>
    <property type="evidence" value="ECO:0007669"/>
    <property type="project" value="InterPro"/>
</dbReference>
<dbReference type="AlphaFoldDB" id="A0A5C3DZJ7"/>
<evidence type="ECO:0000313" key="10">
    <source>
        <dbReference type="Proteomes" id="UP000324022"/>
    </source>
</evidence>
<dbReference type="GO" id="GO:0005829">
    <property type="term" value="C:cytosol"/>
    <property type="evidence" value="ECO:0007669"/>
    <property type="project" value="TreeGrafter"/>
</dbReference>
<comment type="subcellular location">
    <subcellularLocation>
        <location evidence="2">Cytoplasm</location>
    </subcellularLocation>
    <subcellularLocation>
        <location evidence="1">Nucleus</location>
    </subcellularLocation>
</comment>
<evidence type="ECO:0000256" key="3">
    <source>
        <dbReference type="ARBA" id="ARBA00008669"/>
    </source>
</evidence>
<dbReference type="GO" id="GO:0005635">
    <property type="term" value="C:nuclear envelope"/>
    <property type="evidence" value="ECO:0007669"/>
    <property type="project" value="TreeGrafter"/>
</dbReference>
<gene>
    <name evidence="9" type="ORF">UTRI_03584_B</name>
</gene>
<name>A0A5C3DZJ7_9BASI</name>
<evidence type="ECO:0000256" key="5">
    <source>
        <dbReference type="ARBA" id="ARBA00022490"/>
    </source>
</evidence>
<dbReference type="Proteomes" id="UP000324022">
    <property type="component" value="Unassembled WGS sequence"/>
</dbReference>
<dbReference type="PROSITE" id="PS50166">
    <property type="entry name" value="IMPORTIN_B_NT"/>
    <property type="match status" value="1"/>
</dbReference>
<keyword evidence="9" id="KW-0261">Viral envelope protein</keyword>
<dbReference type="Pfam" id="PF03378">
    <property type="entry name" value="CAS_CSE1"/>
    <property type="match status" value="1"/>
</dbReference>
<keyword evidence="9" id="KW-0946">Virion</keyword>
<dbReference type="InterPro" id="IPR016024">
    <property type="entry name" value="ARM-type_fold"/>
</dbReference>
<organism evidence="9 10">
    <name type="scientific">Ustilago trichophora</name>
    <dbReference type="NCBI Taxonomy" id="86804"/>
    <lineage>
        <taxon>Eukaryota</taxon>
        <taxon>Fungi</taxon>
        <taxon>Dikarya</taxon>
        <taxon>Basidiomycota</taxon>
        <taxon>Ustilaginomycotina</taxon>
        <taxon>Ustilaginomycetes</taxon>
        <taxon>Ustilaginales</taxon>
        <taxon>Ustilaginaceae</taxon>
        <taxon>Ustilago</taxon>
    </lineage>
</organism>
<dbReference type="GO" id="GO:0006606">
    <property type="term" value="P:protein import into nucleus"/>
    <property type="evidence" value="ECO:0007669"/>
    <property type="project" value="TreeGrafter"/>
</dbReference>
<proteinExistence type="inferred from homology"/>
<accession>A0A5C3DZJ7</accession>
<keyword evidence="10" id="KW-1185">Reference proteome</keyword>
<reference evidence="9 10" key="1">
    <citation type="submission" date="2018-03" db="EMBL/GenBank/DDBJ databases">
        <authorList>
            <person name="Guldener U."/>
        </authorList>
    </citation>
    <scope>NUCLEOTIDE SEQUENCE [LARGE SCALE GENOMIC DNA]</scope>
    <source>
        <strain evidence="9 10">NBRC100155</strain>
    </source>
</reference>
<dbReference type="InterPro" id="IPR013713">
    <property type="entry name" value="XPO2_central"/>
</dbReference>
<dbReference type="Gene3D" id="1.25.10.10">
    <property type="entry name" value="Leucine-rich Repeat Variant"/>
    <property type="match status" value="1"/>
</dbReference>
<dbReference type="GO" id="GO:0006611">
    <property type="term" value="P:protein export from nucleus"/>
    <property type="evidence" value="ECO:0007669"/>
    <property type="project" value="TreeGrafter"/>
</dbReference>
<sequence length="999" mass="110674">MASAPSQEHLQLVCNLLAQTLDPVQRKNAEQQLTQAQSQPGFLQILIAVIQNSLIQSNDAVRLSAAIKLKNICKTAWDQESAEESAVETPVAPQDKAALKQNIIPLLVAISTTTDGRPPAPTNVRSQLEEAIALVAEKDFPHEWPDLMDDLVPKLADHDDQLVLGVLRTAHTIFYRWRSAFRSDALYSEINYVLSKFALPHLELLKRTDSRLLDPATPTNVLPVLGNIMNVVLQVFYDLSSQDLPPQIEDNMAPITEILARWISQSRPELDSDPDEPCALQEIRSSICEIAELYAKRYLDAFTQLPVFVQGIWEMLGSCTLSQKYDTLVSKAVGFLSTVVRMGSSREMFQSTETLEQLCSAIILPNIAIREADEELFEDNPIEYIRRDLETSMEADTRRKAASEFCRSLMEFFSAEVTSIVSRYIGAYLEQYRANPQENWKQKDTAIYLLTSIASKSSTAQHGVTSTNELVDVVQFFSENVFSDLQSSSADSPSPILQVDAIKYLHTFRNQLTKEQLLSVLPLLVQHLESEQYVTCSYASITIERVLALKRDSKLLFTPQDVQPFAESILMALFRNIERGSTPEKIAENDYLMKCMLRMLATVRESIAPAHSVILTHLASILSEISKNPSNPRFSQYLFESISALIRFTVSAQPETLAAFEASLFPPFTTILSADVAEFQPYVFQILSQMLELHSPTQGLPEAYSSLLPPILTPACWENRGNVPALVRLVRAFLAKDAQRIVSQGQLGAMLGIYQKLISTRINESFALELLETIFAAVPASALDQYKRAVLTLLLTRLQQSKTDKLVKGTIHLISSISLTDKGPDYAIDAFDAVQPGLFSQIAQGIIAPDLANVAERQKKVVSVGFGSLLLRSSRMREPNNLGVLATLLGAHLRLLLTPSSATAAQDEDLLFADEDNTAASSFQSSFSRLAASETKRVDPTGVVLKDVAGGDVKVWFGGELKQFKASVGEQVWNGVWNGVDAGVRDGWERQMVGVGVIL</sequence>
<dbReference type="OrthoDB" id="3268246at2759"/>
<dbReference type="SMART" id="SM00913">
    <property type="entry name" value="IBN_N"/>
    <property type="match status" value="1"/>
</dbReference>
<evidence type="ECO:0000256" key="1">
    <source>
        <dbReference type="ARBA" id="ARBA00004123"/>
    </source>
</evidence>
<dbReference type="PANTHER" id="PTHR10997:SF8">
    <property type="entry name" value="EXPORTIN-2"/>
    <property type="match status" value="1"/>
</dbReference>
<dbReference type="PANTHER" id="PTHR10997">
    <property type="entry name" value="IMPORTIN-7, 8, 11"/>
    <property type="match status" value="1"/>
</dbReference>